<evidence type="ECO:0000256" key="1">
    <source>
        <dbReference type="SAM" id="Phobius"/>
    </source>
</evidence>
<protein>
    <submittedName>
        <fullName evidence="2">Uncharacterized protein</fullName>
    </submittedName>
</protein>
<keyword evidence="3" id="KW-1185">Reference proteome</keyword>
<reference evidence="2" key="1">
    <citation type="submission" date="2018-01" db="EMBL/GenBank/DDBJ databases">
        <title>FDA dAtabase for Regulatory Grade micrObial Sequences (FDA-ARGOS): Supporting development and validation of Infectious Disease Dx tests.</title>
        <authorList>
            <person name="Hoffmann M."/>
            <person name="Allard M."/>
            <person name="Evans P."/>
            <person name="Brown E."/>
            <person name="Tallon L."/>
            <person name="Sadzewicz L."/>
            <person name="Sengamalay N."/>
            <person name="Ott S."/>
            <person name="Godinez A."/>
            <person name="Nagaraj S."/>
            <person name="Vyas G."/>
            <person name="Aluvathingal J."/>
            <person name="Nadendla S."/>
            <person name="Geyer C."/>
            <person name="Sichtig H."/>
        </authorList>
    </citation>
    <scope>NUCLEOTIDE SEQUENCE</scope>
    <source>
        <strain evidence="2">FDAARGOS_107</strain>
    </source>
</reference>
<evidence type="ECO:0000313" key="2">
    <source>
        <dbReference type="EMBL" id="AMG01361.1"/>
    </source>
</evidence>
<feature type="transmembrane region" description="Helical" evidence="1">
    <location>
        <begin position="6"/>
        <end position="24"/>
    </location>
</feature>
<sequence length="77" mass="8502">MTPFEWIAVISLVVSAAMGVYAYVQMKDAPRGMDQSTEPKVPQVEEGRMIGVIFGRVKLTSPNVYAWGDLRGDAIKK</sequence>
<evidence type="ECO:0000313" key="3">
    <source>
        <dbReference type="Proteomes" id="UP000067422"/>
    </source>
</evidence>
<name>A0ABN4L8S2_VIBHA</name>
<gene>
    <name evidence="2" type="ORF">AL538_27315</name>
</gene>
<keyword evidence="1" id="KW-0472">Membrane</keyword>
<dbReference type="EMBL" id="CP014039">
    <property type="protein sequence ID" value="AMG01361.1"/>
    <property type="molecule type" value="Genomic_DNA"/>
</dbReference>
<dbReference type="RefSeq" id="WP_050939784.1">
    <property type="nucleotide sequence ID" value="NZ_CANMKW010000001.1"/>
</dbReference>
<keyword evidence="1" id="KW-1133">Transmembrane helix</keyword>
<proteinExistence type="predicted"/>
<keyword evidence="1" id="KW-0812">Transmembrane</keyword>
<organism evidence="2 3">
    <name type="scientific">Vibrio harveyi</name>
    <name type="common">Beneckea harveyi</name>
    <dbReference type="NCBI Taxonomy" id="669"/>
    <lineage>
        <taxon>Bacteria</taxon>
        <taxon>Pseudomonadati</taxon>
        <taxon>Pseudomonadota</taxon>
        <taxon>Gammaproteobacteria</taxon>
        <taxon>Vibrionales</taxon>
        <taxon>Vibrionaceae</taxon>
        <taxon>Vibrio</taxon>
    </lineage>
</organism>
<accession>A0ABN4L8S2</accession>
<dbReference type="Proteomes" id="UP000067422">
    <property type="component" value="Chromosome 2"/>
</dbReference>